<dbReference type="RefSeq" id="WP_344073083.1">
    <property type="nucleotide sequence ID" value="NZ_BAAAPL010000002.1"/>
</dbReference>
<dbReference type="EMBL" id="BAAAPL010000002">
    <property type="protein sequence ID" value="GAA1705785.1"/>
    <property type="molecule type" value="Genomic_DNA"/>
</dbReference>
<organism evidence="6 7">
    <name type="scientific">Microbacterium sediminicola</name>
    <dbReference type="NCBI Taxonomy" id="415210"/>
    <lineage>
        <taxon>Bacteria</taxon>
        <taxon>Bacillati</taxon>
        <taxon>Actinomycetota</taxon>
        <taxon>Actinomycetes</taxon>
        <taxon>Micrococcales</taxon>
        <taxon>Microbacteriaceae</taxon>
        <taxon>Microbacterium</taxon>
    </lineage>
</organism>
<dbReference type="Gene3D" id="1.10.10.10">
    <property type="entry name" value="Winged helix-like DNA-binding domain superfamily/Winged helix DNA-binding domain"/>
    <property type="match status" value="1"/>
</dbReference>
<sequence>MERKVEPIQSVSRALTLMTLVLDEGSVNVTEAASALDVNVSTAYRLLATLAMQDFVERGADKRYSVGPALRVDHAAFPQPSLVMRLRPALERLYERTDETVHIATLAGTQIQHLDGIEATSHSLRFGLRVGVWLPAHRTSAGKALLAELTDEEIDARYRMAMASPRRGRVDVDLESLHEQITDVRETRIGWNFEESEPGIAAMAIATGDLGGQRAAISISMPIARFTRDKGERWAAELIELADGLSAPSVS</sequence>
<dbReference type="SUPFAM" id="SSF46785">
    <property type="entry name" value="Winged helix' DNA-binding domain"/>
    <property type="match status" value="1"/>
</dbReference>
<dbReference type="Pfam" id="PF09339">
    <property type="entry name" value="HTH_IclR"/>
    <property type="match status" value="1"/>
</dbReference>
<dbReference type="InterPro" id="IPR036388">
    <property type="entry name" value="WH-like_DNA-bd_sf"/>
</dbReference>
<comment type="caution">
    <text evidence="6">The sequence shown here is derived from an EMBL/GenBank/DDBJ whole genome shotgun (WGS) entry which is preliminary data.</text>
</comment>
<dbReference type="PANTHER" id="PTHR30136">
    <property type="entry name" value="HELIX-TURN-HELIX TRANSCRIPTIONAL REGULATOR, ICLR FAMILY"/>
    <property type="match status" value="1"/>
</dbReference>
<accession>A0ABN2IIM8</accession>
<dbReference type="Pfam" id="PF01614">
    <property type="entry name" value="IclR_C"/>
    <property type="match status" value="1"/>
</dbReference>
<protein>
    <submittedName>
        <fullName evidence="6">IclR family transcriptional regulator</fullName>
    </submittedName>
</protein>
<keyword evidence="3" id="KW-0804">Transcription</keyword>
<dbReference type="PROSITE" id="PS51077">
    <property type="entry name" value="HTH_ICLR"/>
    <property type="match status" value="1"/>
</dbReference>
<evidence type="ECO:0000259" key="4">
    <source>
        <dbReference type="PROSITE" id="PS51077"/>
    </source>
</evidence>
<dbReference type="InterPro" id="IPR050707">
    <property type="entry name" value="HTH_MetabolicPath_Reg"/>
</dbReference>
<evidence type="ECO:0000259" key="5">
    <source>
        <dbReference type="PROSITE" id="PS51078"/>
    </source>
</evidence>
<dbReference type="Gene3D" id="3.30.450.40">
    <property type="match status" value="1"/>
</dbReference>
<evidence type="ECO:0000256" key="1">
    <source>
        <dbReference type="ARBA" id="ARBA00023015"/>
    </source>
</evidence>
<feature type="domain" description="HTH iclR-type" evidence="4">
    <location>
        <begin position="8"/>
        <end position="68"/>
    </location>
</feature>
<dbReference type="InterPro" id="IPR029016">
    <property type="entry name" value="GAF-like_dom_sf"/>
</dbReference>
<gene>
    <name evidence="6" type="ORF">GCM10009808_24700</name>
</gene>
<dbReference type="InterPro" id="IPR036390">
    <property type="entry name" value="WH_DNA-bd_sf"/>
</dbReference>
<dbReference type="InterPro" id="IPR014757">
    <property type="entry name" value="Tscrpt_reg_IclR_C"/>
</dbReference>
<feature type="domain" description="IclR-ED" evidence="5">
    <location>
        <begin position="68"/>
        <end position="251"/>
    </location>
</feature>
<evidence type="ECO:0000256" key="3">
    <source>
        <dbReference type="ARBA" id="ARBA00023163"/>
    </source>
</evidence>
<keyword evidence="7" id="KW-1185">Reference proteome</keyword>
<dbReference type="PANTHER" id="PTHR30136:SF35">
    <property type="entry name" value="HTH-TYPE TRANSCRIPTIONAL REGULATOR RV1719"/>
    <property type="match status" value="1"/>
</dbReference>
<evidence type="ECO:0000313" key="6">
    <source>
        <dbReference type="EMBL" id="GAA1705785.1"/>
    </source>
</evidence>
<dbReference type="InterPro" id="IPR005471">
    <property type="entry name" value="Tscrpt_reg_IclR_N"/>
</dbReference>
<keyword evidence="2" id="KW-0238">DNA-binding</keyword>
<reference evidence="6 7" key="1">
    <citation type="journal article" date="2019" name="Int. J. Syst. Evol. Microbiol.">
        <title>The Global Catalogue of Microorganisms (GCM) 10K type strain sequencing project: providing services to taxonomists for standard genome sequencing and annotation.</title>
        <authorList>
            <consortium name="The Broad Institute Genomics Platform"/>
            <consortium name="The Broad Institute Genome Sequencing Center for Infectious Disease"/>
            <person name="Wu L."/>
            <person name="Ma J."/>
        </authorList>
    </citation>
    <scope>NUCLEOTIDE SEQUENCE [LARGE SCALE GENOMIC DNA]</scope>
    <source>
        <strain evidence="6 7">JCM 15577</strain>
    </source>
</reference>
<name>A0ABN2IIM8_9MICO</name>
<evidence type="ECO:0000313" key="7">
    <source>
        <dbReference type="Proteomes" id="UP001501690"/>
    </source>
</evidence>
<evidence type="ECO:0000256" key="2">
    <source>
        <dbReference type="ARBA" id="ARBA00023125"/>
    </source>
</evidence>
<proteinExistence type="predicted"/>
<dbReference type="Proteomes" id="UP001501690">
    <property type="component" value="Unassembled WGS sequence"/>
</dbReference>
<dbReference type="PROSITE" id="PS51078">
    <property type="entry name" value="ICLR_ED"/>
    <property type="match status" value="1"/>
</dbReference>
<dbReference type="SMART" id="SM00346">
    <property type="entry name" value="HTH_ICLR"/>
    <property type="match status" value="1"/>
</dbReference>
<keyword evidence="1" id="KW-0805">Transcription regulation</keyword>
<dbReference type="SUPFAM" id="SSF55781">
    <property type="entry name" value="GAF domain-like"/>
    <property type="match status" value="1"/>
</dbReference>